<feature type="region of interest" description="Disordered" evidence="1">
    <location>
        <begin position="348"/>
        <end position="367"/>
    </location>
</feature>
<dbReference type="Pfam" id="PF14736">
    <property type="entry name" value="N_Asn_amidohyd"/>
    <property type="match status" value="2"/>
</dbReference>
<gene>
    <name evidence="2" type="ORF">RUM44_003124</name>
</gene>
<sequence length="427" mass="47743">MVLVLNGVLQEDSPPDSRTLFHNHPVYRDSALQLVSIPTKVVGPVGLLYIQQRELAVTAPHDKNVSILGSDDATTCIIVVLRHSGSGAVGIAHLDGVGTEEGVQSMVQRVQQLALGYPEGRLELQMIGGFTNNRRNYSEELFGSIMQIVLEEKAEQSDDGPLPSWARFRTSPRAFPSSISNCPLLLTILSPFAHHAFHKQPMEVDLTTACVGELNTTIRGGIHWPIIYGIGVNVKTGEIFPATFPDKGPDPALRSARHLTGGQQVLDVYDCELGLLRIGPFNYEPLRGVDLWLQQSDEFILQHLSTSPEVEPPLFVTQIRATLKYIQDHPFPAVTVFRDNRPHYYRRDETSGTWTPISPPHLKNGDNQVMKKNVDNWDCDTHEDVGRSFHRGEYMGHERSLRTALRIRSLRSAHLRMEENSDVLTID</sequence>
<dbReference type="PANTHER" id="PTHR12498:SF0">
    <property type="entry name" value="PROTEIN N-TERMINAL ASPARAGINE AMIDOHYDROLASE"/>
    <property type="match status" value="1"/>
</dbReference>
<dbReference type="InterPro" id="IPR026750">
    <property type="entry name" value="NTAN1"/>
</dbReference>
<evidence type="ECO:0000313" key="2">
    <source>
        <dbReference type="EMBL" id="KAK6630952.1"/>
    </source>
</evidence>
<comment type="caution">
    <text evidence="2">The sequence shown here is derived from an EMBL/GenBank/DDBJ whole genome shotgun (WGS) entry which is preliminary data.</text>
</comment>
<evidence type="ECO:0000313" key="3">
    <source>
        <dbReference type="Proteomes" id="UP001359485"/>
    </source>
</evidence>
<reference evidence="2 3" key="1">
    <citation type="submission" date="2023-09" db="EMBL/GenBank/DDBJ databases">
        <title>Genomes of two closely related lineages of the louse Polyplax serrata with different host specificities.</title>
        <authorList>
            <person name="Martinu J."/>
            <person name="Tarabai H."/>
            <person name="Stefka J."/>
            <person name="Hypsa V."/>
        </authorList>
    </citation>
    <scope>NUCLEOTIDE SEQUENCE [LARGE SCALE GENOMIC DNA]</scope>
    <source>
        <strain evidence="2">98ZLc_SE</strain>
    </source>
</reference>
<organism evidence="2 3">
    <name type="scientific">Polyplax serrata</name>
    <name type="common">Common mouse louse</name>
    <dbReference type="NCBI Taxonomy" id="468196"/>
    <lineage>
        <taxon>Eukaryota</taxon>
        <taxon>Metazoa</taxon>
        <taxon>Ecdysozoa</taxon>
        <taxon>Arthropoda</taxon>
        <taxon>Hexapoda</taxon>
        <taxon>Insecta</taxon>
        <taxon>Pterygota</taxon>
        <taxon>Neoptera</taxon>
        <taxon>Paraneoptera</taxon>
        <taxon>Psocodea</taxon>
        <taxon>Troctomorpha</taxon>
        <taxon>Phthiraptera</taxon>
        <taxon>Anoplura</taxon>
        <taxon>Polyplacidae</taxon>
        <taxon>Polyplax</taxon>
    </lineage>
</organism>
<evidence type="ECO:0008006" key="4">
    <source>
        <dbReference type="Google" id="ProtNLM"/>
    </source>
</evidence>
<proteinExistence type="predicted"/>
<dbReference type="Proteomes" id="UP001359485">
    <property type="component" value="Unassembled WGS sequence"/>
</dbReference>
<dbReference type="PANTHER" id="PTHR12498">
    <property type="entry name" value="N-TERMINAL ASPARAGINE AMIDOHYDROLASE"/>
    <property type="match status" value="1"/>
</dbReference>
<name>A0ABR1AY98_POLSC</name>
<dbReference type="EMBL" id="JAWJWF010000007">
    <property type="protein sequence ID" value="KAK6630952.1"/>
    <property type="molecule type" value="Genomic_DNA"/>
</dbReference>
<accession>A0ABR1AY98</accession>
<protein>
    <recommendedName>
        <fullName evidence="4">Protein N-terminal asparagine amidohydrolase</fullName>
    </recommendedName>
</protein>
<keyword evidence="3" id="KW-1185">Reference proteome</keyword>
<evidence type="ECO:0000256" key="1">
    <source>
        <dbReference type="SAM" id="MobiDB-lite"/>
    </source>
</evidence>